<accession>A0A6P5XRT2</accession>
<evidence type="ECO:0000313" key="1">
    <source>
        <dbReference type="Proteomes" id="UP000515121"/>
    </source>
</evidence>
<dbReference type="PANTHER" id="PTHR33544:SF5">
    <property type="entry name" value="DUF4005 DOMAIN-CONTAINING PROTEIN"/>
    <property type="match status" value="1"/>
</dbReference>
<dbReference type="RefSeq" id="XP_022730943.1">
    <property type="nucleotide sequence ID" value="XM_022875208.1"/>
</dbReference>
<dbReference type="OrthoDB" id="1924128at2759"/>
<dbReference type="KEGG" id="dzi:111285655"/>
<organism evidence="1 2">
    <name type="scientific">Durio zibethinus</name>
    <name type="common">Durian</name>
    <dbReference type="NCBI Taxonomy" id="66656"/>
    <lineage>
        <taxon>Eukaryota</taxon>
        <taxon>Viridiplantae</taxon>
        <taxon>Streptophyta</taxon>
        <taxon>Embryophyta</taxon>
        <taxon>Tracheophyta</taxon>
        <taxon>Spermatophyta</taxon>
        <taxon>Magnoliopsida</taxon>
        <taxon>eudicotyledons</taxon>
        <taxon>Gunneridae</taxon>
        <taxon>Pentapetalae</taxon>
        <taxon>rosids</taxon>
        <taxon>malvids</taxon>
        <taxon>Malvales</taxon>
        <taxon>Malvaceae</taxon>
        <taxon>Helicteroideae</taxon>
        <taxon>Durio</taxon>
    </lineage>
</organism>
<gene>
    <name evidence="2" type="primary">LOC111285655</name>
</gene>
<keyword evidence="1" id="KW-1185">Reference proteome</keyword>
<reference evidence="2" key="1">
    <citation type="submission" date="2025-08" db="UniProtKB">
        <authorList>
            <consortium name="RefSeq"/>
        </authorList>
    </citation>
    <scope>IDENTIFICATION</scope>
    <source>
        <tissue evidence="2">Fruit stalk</tissue>
    </source>
</reference>
<dbReference type="GeneID" id="111285655"/>
<protein>
    <submittedName>
        <fullName evidence="2">Uncharacterized protein At3g17950-like</fullName>
    </submittedName>
</protein>
<sequence length="213" mass="23004">MAQQEEGWPLGLQPLNVRIGLARNHDHSGSISFNTILTGSPTSSTDSSSDLDTESTGSFFHDKSITLGSLIGVSSILELSKRSVRGRKDEETREKRSKNNRPKVWFFSLCSRDNTDAENVNATNAPSLGHFLAVERRAAVEYRRNQNPATVYGPDELALAQPNLESNSLFVNGCVAPPRSSSCHGPDAENGKNDGNSYGVPVLLSCVCGQPSI</sequence>
<dbReference type="PANTHER" id="PTHR33544">
    <property type="entry name" value="DUF4005 DOMAIN-CONTAINING PROTEIN-RELATED"/>
    <property type="match status" value="1"/>
</dbReference>
<evidence type="ECO:0000313" key="2">
    <source>
        <dbReference type="RefSeq" id="XP_022730943.1"/>
    </source>
</evidence>
<proteinExistence type="predicted"/>
<name>A0A6P5XRT2_DURZI</name>
<dbReference type="Proteomes" id="UP000515121">
    <property type="component" value="Unplaced"/>
</dbReference>
<dbReference type="InterPro" id="IPR040344">
    <property type="entry name" value="At3g17950-like"/>
</dbReference>
<dbReference type="AlphaFoldDB" id="A0A6P5XRT2"/>